<name>A0A903VUK0_AEDAE</name>
<dbReference type="PRINTS" id="PR00081">
    <property type="entry name" value="GDHRDH"/>
</dbReference>
<evidence type="ECO:0000256" key="5">
    <source>
        <dbReference type="ARBA" id="ARBA00022989"/>
    </source>
</evidence>
<dbReference type="SUPFAM" id="SSF51735">
    <property type="entry name" value="NAD(P)-binding Rossmann-fold domains"/>
    <property type="match status" value="1"/>
</dbReference>
<keyword evidence="7" id="KW-0443">Lipid metabolism</keyword>
<dbReference type="GO" id="GO:0052650">
    <property type="term" value="F:all-trans-retinol dehydrogenase (NADP+) activity"/>
    <property type="evidence" value="ECO:0007669"/>
    <property type="project" value="UniProtKB-ARBA"/>
</dbReference>
<keyword evidence="8 14" id="KW-0472">Membrane</keyword>
<proteinExistence type="inferred from homology"/>
<evidence type="ECO:0000313" key="16">
    <source>
        <dbReference type="Proteomes" id="UP000008820"/>
    </source>
</evidence>
<dbReference type="InterPro" id="IPR020904">
    <property type="entry name" value="Sc_DH/Rdtase_CS"/>
</dbReference>
<reference evidence="15" key="2">
    <citation type="submission" date="2022-10" db="UniProtKB">
        <authorList>
            <consortium name="EnsemblMetazoa"/>
        </authorList>
    </citation>
    <scope>IDENTIFICATION</scope>
    <source>
        <strain evidence="15">LVP_AGWG</strain>
    </source>
</reference>
<dbReference type="Pfam" id="PF00106">
    <property type="entry name" value="adh_short"/>
    <property type="match status" value="1"/>
</dbReference>
<feature type="region of interest" description="Disordered" evidence="13">
    <location>
        <begin position="1"/>
        <end position="23"/>
    </location>
</feature>
<protein>
    <recommendedName>
        <fullName evidence="10">Short-chain dehydrogenase/reductase 3</fullName>
    </recommendedName>
    <alternativeName>
        <fullName evidence="11">Retinal short-chain dehydrogenase/reductase 1</fullName>
    </alternativeName>
</protein>
<keyword evidence="16" id="KW-1185">Reference proteome</keyword>
<evidence type="ECO:0000256" key="9">
    <source>
        <dbReference type="ARBA" id="ARBA00059620"/>
    </source>
</evidence>
<reference evidence="15 16" key="1">
    <citation type="submission" date="2017-06" db="EMBL/GenBank/DDBJ databases">
        <title>Aedes aegypti genome working group (AGWG) sequencing and assembly.</title>
        <authorList>
            <consortium name="Aedes aegypti Genome Working Group (AGWG)"/>
            <person name="Matthews B.J."/>
        </authorList>
    </citation>
    <scope>NUCLEOTIDE SEQUENCE [LARGE SCALE GENOMIC DNA]</scope>
    <source>
        <strain evidence="15 16">LVP_AGWG</strain>
    </source>
</reference>
<keyword evidence="6" id="KW-0560">Oxidoreductase</keyword>
<evidence type="ECO:0000256" key="14">
    <source>
        <dbReference type="SAM" id="Phobius"/>
    </source>
</evidence>
<comment type="function">
    <text evidence="9">Catalyzes the reduction of all-trans-retinal to all-trans-retinol in the presence of NADPH.</text>
</comment>
<dbReference type="GO" id="GO:0005811">
    <property type="term" value="C:lipid droplet"/>
    <property type="evidence" value="ECO:0007669"/>
    <property type="project" value="TreeGrafter"/>
</dbReference>
<evidence type="ECO:0000256" key="11">
    <source>
        <dbReference type="ARBA" id="ARBA00082544"/>
    </source>
</evidence>
<dbReference type="Proteomes" id="UP000008820">
    <property type="component" value="Chromosome 2"/>
</dbReference>
<evidence type="ECO:0000256" key="12">
    <source>
        <dbReference type="RuleBase" id="RU000363"/>
    </source>
</evidence>
<evidence type="ECO:0000256" key="6">
    <source>
        <dbReference type="ARBA" id="ARBA00023002"/>
    </source>
</evidence>
<dbReference type="PROSITE" id="PS00061">
    <property type="entry name" value="ADH_SHORT"/>
    <property type="match status" value="1"/>
</dbReference>
<dbReference type="GO" id="GO:0016020">
    <property type="term" value="C:membrane"/>
    <property type="evidence" value="ECO:0007669"/>
    <property type="project" value="UniProtKB-SubCell"/>
</dbReference>
<organism evidence="15 16">
    <name type="scientific">Aedes aegypti</name>
    <name type="common">Yellowfever mosquito</name>
    <name type="synonym">Culex aegypti</name>
    <dbReference type="NCBI Taxonomy" id="7159"/>
    <lineage>
        <taxon>Eukaryota</taxon>
        <taxon>Metazoa</taxon>
        <taxon>Ecdysozoa</taxon>
        <taxon>Arthropoda</taxon>
        <taxon>Hexapoda</taxon>
        <taxon>Insecta</taxon>
        <taxon>Pterygota</taxon>
        <taxon>Neoptera</taxon>
        <taxon>Endopterygota</taxon>
        <taxon>Diptera</taxon>
        <taxon>Nematocera</taxon>
        <taxon>Culicoidea</taxon>
        <taxon>Culicidae</taxon>
        <taxon>Culicinae</taxon>
        <taxon>Aedini</taxon>
        <taxon>Aedes</taxon>
        <taxon>Stegomyia</taxon>
    </lineage>
</organism>
<dbReference type="EnsemblMetazoa" id="AAEL029115-RA">
    <property type="protein sequence ID" value="AAEL029115-PA"/>
    <property type="gene ID" value="AAEL029115"/>
</dbReference>
<dbReference type="InterPro" id="IPR036291">
    <property type="entry name" value="NAD(P)-bd_dom_sf"/>
</dbReference>
<dbReference type="AlphaFoldDB" id="A0A903VUK0"/>
<dbReference type="FunFam" id="3.40.50.720:FF:000131">
    <property type="entry name" value="Short-chain dehydrogenase/reductase 3"/>
    <property type="match status" value="1"/>
</dbReference>
<keyword evidence="3 14" id="KW-0812">Transmembrane</keyword>
<comment type="similarity">
    <text evidence="2 12">Belongs to the short-chain dehydrogenases/reductases (SDR) family.</text>
</comment>
<evidence type="ECO:0000256" key="13">
    <source>
        <dbReference type="SAM" id="MobiDB-lite"/>
    </source>
</evidence>
<dbReference type="PRINTS" id="PR00080">
    <property type="entry name" value="SDRFAMILY"/>
</dbReference>
<dbReference type="InterPro" id="IPR002347">
    <property type="entry name" value="SDR_fam"/>
</dbReference>
<dbReference type="PANTHER" id="PTHR24322:SF748">
    <property type="entry name" value="FI23927P1-RELATED"/>
    <property type="match status" value="1"/>
</dbReference>
<keyword evidence="5 14" id="KW-1133">Transmembrane helix</keyword>
<evidence type="ECO:0000256" key="2">
    <source>
        <dbReference type="ARBA" id="ARBA00006484"/>
    </source>
</evidence>
<accession>A0A903VUK0</accession>
<evidence type="ECO:0000313" key="15">
    <source>
        <dbReference type="EnsemblMetazoa" id="AAEL029115-PA"/>
    </source>
</evidence>
<evidence type="ECO:0000256" key="3">
    <source>
        <dbReference type="ARBA" id="ARBA00022692"/>
    </source>
</evidence>
<comment type="subcellular location">
    <subcellularLocation>
        <location evidence="1">Membrane</location>
        <topology evidence="1">Multi-pass membrane protein</topology>
    </subcellularLocation>
</comment>
<feature type="transmembrane region" description="Helical" evidence="14">
    <location>
        <begin position="38"/>
        <end position="62"/>
    </location>
</feature>
<evidence type="ECO:0000256" key="4">
    <source>
        <dbReference type="ARBA" id="ARBA00022857"/>
    </source>
</evidence>
<keyword evidence="4" id="KW-0521">NADP</keyword>
<evidence type="ECO:0000256" key="8">
    <source>
        <dbReference type="ARBA" id="ARBA00023136"/>
    </source>
</evidence>
<dbReference type="Gene3D" id="3.40.50.720">
    <property type="entry name" value="NAD(P)-binding Rossmann-like Domain"/>
    <property type="match status" value="1"/>
</dbReference>
<evidence type="ECO:0000256" key="7">
    <source>
        <dbReference type="ARBA" id="ARBA00023098"/>
    </source>
</evidence>
<dbReference type="PANTHER" id="PTHR24322">
    <property type="entry name" value="PKSB"/>
    <property type="match status" value="1"/>
</dbReference>
<sequence>MERISDIGATPYEPAPRGESLRKLRNGGRSSGLESLKFALSIVLDCLTFVVLVIPILVRYAVGLFVSPQKKKIAGQLALVTGGANGLGREICLQLAKEGCHIAVNDLDATNGAKTVDDLKKMGVKAKFFKADISNYDAVQGLRKEIESSLGPVDILVNNAGVLPLMSLREGKPEDIQKVLEINLLSHFWTIRTFIDGMIERRMGHIVAVASVASYLPQGRMISYVASKYGLRGMMEAFSDELYYEGLSDQIKTTITFPFFMPTRKELIDMLCKLKIIARVPIFAPEKMARRTVNGILCNSRQVFLPKIFGFGLKEYEFIPNDVKRLGRKLVFQSDIPRLMPLPSQFNMG</sequence>
<dbReference type="OrthoDB" id="6251714at2759"/>
<evidence type="ECO:0000256" key="10">
    <source>
        <dbReference type="ARBA" id="ARBA00068717"/>
    </source>
</evidence>
<gene>
    <name evidence="15" type="primary">5567865</name>
</gene>
<evidence type="ECO:0000256" key="1">
    <source>
        <dbReference type="ARBA" id="ARBA00004141"/>
    </source>
</evidence>